<dbReference type="Proteomes" id="UP000032142">
    <property type="component" value="Unassembled WGS sequence"/>
</dbReference>
<organism evidence="1 2">
    <name type="scientific">Gossypium arboreum</name>
    <name type="common">Tree cotton</name>
    <name type="synonym">Gossypium nanking</name>
    <dbReference type="NCBI Taxonomy" id="29729"/>
    <lineage>
        <taxon>Eukaryota</taxon>
        <taxon>Viridiplantae</taxon>
        <taxon>Streptophyta</taxon>
        <taxon>Embryophyta</taxon>
        <taxon>Tracheophyta</taxon>
        <taxon>Spermatophyta</taxon>
        <taxon>Magnoliopsida</taxon>
        <taxon>eudicotyledons</taxon>
        <taxon>Gunneridae</taxon>
        <taxon>Pentapetalae</taxon>
        <taxon>rosids</taxon>
        <taxon>malvids</taxon>
        <taxon>Malvales</taxon>
        <taxon>Malvaceae</taxon>
        <taxon>Malvoideae</taxon>
        <taxon>Gossypium</taxon>
    </lineage>
</organism>
<protein>
    <submittedName>
        <fullName evidence="1">Uncharacterized protein</fullName>
    </submittedName>
</protein>
<name>A0A0B0P8F0_GOSAR</name>
<dbReference type="EMBL" id="KN417823">
    <property type="protein sequence ID" value="KHG21202.1"/>
    <property type="molecule type" value="Genomic_DNA"/>
</dbReference>
<evidence type="ECO:0000313" key="2">
    <source>
        <dbReference type="Proteomes" id="UP000032142"/>
    </source>
</evidence>
<dbReference type="AlphaFoldDB" id="A0A0B0P8F0"/>
<evidence type="ECO:0000313" key="1">
    <source>
        <dbReference type="EMBL" id="KHG21202.1"/>
    </source>
</evidence>
<proteinExistence type="predicted"/>
<sequence>MLVWVGRRLRVLGVRINSSLLSCNFHP</sequence>
<reference evidence="2" key="1">
    <citation type="submission" date="2014-09" db="EMBL/GenBank/DDBJ databases">
        <authorList>
            <person name="Mudge J."/>
            <person name="Ramaraj T."/>
            <person name="Lindquist I.E."/>
            <person name="Bharti A.K."/>
            <person name="Sundararajan A."/>
            <person name="Cameron C.T."/>
            <person name="Woodward J.E."/>
            <person name="May G.D."/>
            <person name="Brubaker C."/>
            <person name="Broadhvest J."/>
            <person name="Wilkins T.A."/>
        </authorList>
    </citation>
    <scope>NUCLEOTIDE SEQUENCE</scope>
    <source>
        <strain evidence="2">cv. AKA8401</strain>
    </source>
</reference>
<accession>A0A0B0P8F0</accession>
<gene>
    <name evidence="1" type="ORF">F383_28290</name>
</gene>
<keyword evidence="2" id="KW-1185">Reference proteome</keyword>